<dbReference type="GO" id="GO:0019700">
    <property type="term" value="P:organic phosphonate catabolic process"/>
    <property type="evidence" value="ECO:0007669"/>
    <property type="project" value="InterPro"/>
</dbReference>
<evidence type="ECO:0000256" key="4">
    <source>
        <dbReference type="ARBA" id="ARBA00022842"/>
    </source>
</evidence>
<dbReference type="SFLD" id="SFLDG01129">
    <property type="entry name" value="C1.5:_HAD__Beta-PGM__Phosphata"/>
    <property type="match status" value="1"/>
</dbReference>
<protein>
    <recommendedName>
        <fullName evidence="8 9">Phosphonoacetaldehyde hydrolase</fullName>
        <shortName evidence="9">Phosphonatase</shortName>
        <ecNumber evidence="8 9">3.11.1.1</ecNumber>
    </recommendedName>
    <alternativeName>
        <fullName evidence="9">Phosphonoacetaldehyde phosphonohydrolase</fullName>
    </alternativeName>
</protein>
<dbReference type="FunFam" id="1.10.150.240:FF:000006">
    <property type="entry name" value="Phosphonoacetaldehyde hydrolase"/>
    <property type="match status" value="1"/>
</dbReference>
<evidence type="ECO:0000256" key="9">
    <source>
        <dbReference type="HAMAP-Rule" id="MF_01375"/>
    </source>
</evidence>
<dbReference type="AlphaFoldDB" id="A0A0A1Z7I4"/>
<dbReference type="EC" id="3.11.1.1" evidence="8 9"/>
<dbReference type="Pfam" id="PF00702">
    <property type="entry name" value="Hydrolase"/>
    <property type="match status" value="1"/>
</dbReference>
<evidence type="ECO:0000313" key="10">
    <source>
        <dbReference type="EMBL" id="KGE68732.1"/>
    </source>
</evidence>
<evidence type="ECO:0000256" key="1">
    <source>
        <dbReference type="ARBA" id="ARBA00011738"/>
    </source>
</evidence>
<evidence type="ECO:0000256" key="3">
    <source>
        <dbReference type="ARBA" id="ARBA00022801"/>
    </source>
</evidence>
<keyword evidence="3 9" id="KW-0378">Hydrolase</keyword>
<dbReference type="PANTHER" id="PTHR43434">
    <property type="entry name" value="PHOSPHOGLYCOLATE PHOSPHATASE"/>
    <property type="match status" value="1"/>
</dbReference>
<dbReference type="CDD" id="cd02586">
    <property type="entry name" value="HAD_PHN"/>
    <property type="match status" value="1"/>
</dbReference>
<feature type="binding site" evidence="9">
    <location>
        <position position="15"/>
    </location>
    <ligand>
        <name>Mg(2+)</name>
        <dbReference type="ChEBI" id="CHEBI:18420"/>
    </ligand>
</feature>
<dbReference type="GO" id="GO:0005829">
    <property type="term" value="C:cytosol"/>
    <property type="evidence" value="ECO:0007669"/>
    <property type="project" value="TreeGrafter"/>
</dbReference>
<sequence>MNYQNPNTLQAVILDWAGTVVDFGSFAPTQIFVEAFAEFDVQVSIEEARGPMGMGKWDHIRTLCDQPQVAERYRKAFGRMPTDDDVTAIYQRFMPLQIEKIAEHSALIPGALDTIARLRVQGIKIGSCSGYPKQVMDKVVALAATNGYIADHVVATDEVPNGRPWPAQALANVIALGIDDVAACVKVDDTVPGILEGRRAGMWTVALTCSGNALGLSYEQFRSLDAATLASERQRIEAMFEGSRPHYLIDTLNDLPAVISDINARLARGEMPQSH</sequence>
<evidence type="ECO:0000256" key="5">
    <source>
        <dbReference type="ARBA" id="ARBA00023270"/>
    </source>
</evidence>
<dbReference type="InterPro" id="IPR006439">
    <property type="entry name" value="HAD-SF_hydro_IA"/>
</dbReference>
<proteinExistence type="inferred from homology"/>
<reference evidence="10 11" key="1">
    <citation type="journal article" date="2013" name="Genome Announc.">
        <title>Draft Genome Sequence of Pseudomonas fluorescens LMG 5329, a White Line-Inducing Principle-Producing Bioindicator for the Mushroom Pathogen Pseudomonas tolaasii.</title>
        <authorList>
            <person name="Ghequire M.G."/>
            <person name="Rokni-Zadeh H."/>
            <person name="Zarrineh P."/>
            <person name="De Mot R."/>
        </authorList>
    </citation>
    <scope>NUCLEOTIDE SEQUENCE [LARGE SCALE GENOMIC DNA]</scope>
    <source>
        <strain evidence="10 11">LMG 5329</strain>
    </source>
</reference>
<comment type="cofactor">
    <cofactor evidence="9">
        <name>Mg(2+)</name>
        <dbReference type="ChEBI" id="CHEBI:18420"/>
    </cofactor>
    <text evidence="9">Binds 1 Mg(2+) ion per subunit.</text>
</comment>
<dbReference type="GO" id="GO:0006281">
    <property type="term" value="P:DNA repair"/>
    <property type="evidence" value="ECO:0007669"/>
    <property type="project" value="TreeGrafter"/>
</dbReference>
<keyword evidence="4 9" id="KW-0460">Magnesium</keyword>
<dbReference type="SFLD" id="SFLDS00003">
    <property type="entry name" value="Haloacid_Dehalogenase"/>
    <property type="match status" value="1"/>
</dbReference>
<feature type="binding site" evidence="9">
    <location>
        <position position="17"/>
    </location>
    <ligand>
        <name>Mg(2+)</name>
        <dbReference type="ChEBI" id="CHEBI:18420"/>
    </ligand>
</feature>
<evidence type="ECO:0000313" key="11">
    <source>
        <dbReference type="Proteomes" id="UP000030060"/>
    </source>
</evidence>
<dbReference type="RefSeq" id="WP_038844059.1">
    <property type="nucleotide sequence ID" value="NZ_ASGY01000049.1"/>
</dbReference>
<dbReference type="SUPFAM" id="SSF56784">
    <property type="entry name" value="HAD-like"/>
    <property type="match status" value="1"/>
</dbReference>
<dbReference type="EMBL" id="ASGY01000049">
    <property type="protein sequence ID" value="KGE68732.1"/>
    <property type="molecule type" value="Genomic_DNA"/>
</dbReference>
<comment type="similarity">
    <text evidence="9">Belongs to the HAD-like hydrolase superfamily. PhnX family.</text>
</comment>
<organism evidence="10 11">
    <name type="scientific">Pseudomonas fluorescens LMG 5329</name>
    <dbReference type="NCBI Taxonomy" id="1324332"/>
    <lineage>
        <taxon>Bacteria</taxon>
        <taxon>Pseudomonadati</taxon>
        <taxon>Pseudomonadota</taxon>
        <taxon>Gammaproteobacteria</taxon>
        <taxon>Pseudomonadales</taxon>
        <taxon>Pseudomonadaceae</taxon>
        <taxon>Pseudomonas</taxon>
    </lineage>
</organism>
<accession>A0A0A1Z7I4</accession>
<dbReference type="PANTHER" id="PTHR43434:SF19">
    <property type="entry name" value="PHOSPHONOACETALDEHYDE HYDROLASE"/>
    <property type="match status" value="1"/>
</dbReference>
<dbReference type="Gene3D" id="3.40.50.1000">
    <property type="entry name" value="HAD superfamily/HAD-like"/>
    <property type="match status" value="1"/>
</dbReference>
<dbReference type="SFLD" id="SFLDG01135">
    <property type="entry name" value="C1.5.6:_HAD__Beta-PGM__Phospha"/>
    <property type="match status" value="1"/>
</dbReference>
<evidence type="ECO:0000256" key="6">
    <source>
        <dbReference type="ARBA" id="ARBA00052005"/>
    </source>
</evidence>
<dbReference type="InterPro" id="IPR050155">
    <property type="entry name" value="HAD-like_hydrolase_sf"/>
</dbReference>
<comment type="caution">
    <text evidence="10">The sequence shown here is derived from an EMBL/GenBank/DDBJ whole genome shotgun (WGS) entry which is preliminary data.</text>
</comment>
<keyword evidence="5 9" id="KW-0704">Schiff base</keyword>
<feature type="active site" description="Schiff-base intermediate with substrate" evidence="9">
    <location>
        <position position="56"/>
    </location>
</feature>
<dbReference type="GO" id="GO:0050194">
    <property type="term" value="F:phosphonoacetaldehyde hydrolase activity"/>
    <property type="evidence" value="ECO:0007669"/>
    <property type="project" value="UniProtKB-UniRule"/>
</dbReference>
<dbReference type="HAMAP" id="MF_01375">
    <property type="entry name" value="PhnX"/>
    <property type="match status" value="1"/>
</dbReference>
<dbReference type="InterPro" id="IPR023198">
    <property type="entry name" value="PGP-like_dom2"/>
</dbReference>
<dbReference type="SFLD" id="SFLDF00038">
    <property type="entry name" value="phosphonoacetaldehyde_hydrolas"/>
    <property type="match status" value="1"/>
</dbReference>
<evidence type="ECO:0000256" key="8">
    <source>
        <dbReference type="ARBA" id="ARBA00066472"/>
    </source>
</evidence>
<name>A0A0A1Z7I4_PSEFL</name>
<dbReference type="InterPro" id="IPR036412">
    <property type="entry name" value="HAD-like_sf"/>
</dbReference>
<gene>
    <name evidence="9" type="primary">phnX</name>
    <name evidence="10" type="ORF">K814_0106510</name>
</gene>
<dbReference type="NCBIfam" id="TIGR01509">
    <property type="entry name" value="HAD-SF-IA-v3"/>
    <property type="match status" value="1"/>
</dbReference>
<evidence type="ECO:0000256" key="2">
    <source>
        <dbReference type="ARBA" id="ARBA00022723"/>
    </source>
</evidence>
<keyword evidence="2 9" id="KW-0479">Metal-binding</keyword>
<dbReference type="Gene3D" id="1.10.150.240">
    <property type="entry name" value="Putative phosphatase, domain 2"/>
    <property type="match status" value="1"/>
</dbReference>
<dbReference type="GO" id="GO:0008967">
    <property type="term" value="F:phosphoglycolate phosphatase activity"/>
    <property type="evidence" value="ECO:0007669"/>
    <property type="project" value="TreeGrafter"/>
</dbReference>
<dbReference type="GO" id="GO:0000287">
    <property type="term" value="F:magnesium ion binding"/>
    <property type="evidence" value="ECO:0007669"/>
    <property type="project" value="UniProtKB-UniRule"/>
</dbReference>
<comment type="function">
    <text evidence="7 9">Involved in phosphonate degradation.</text>
</comment>
<feature type="binding site" evidence="9">
    <location>
        <position position="189"/>
    </location>
    <ligand>
        <name>Mg(2+)</name>
        <dbReference type="ChEBI" id="CHEBI:18420"/>
    </ligand>
</feature>
<comment type="subunit">
    <text evidence="1 9">Homodimer.</text>
</comment>
<dbReference type="NCBIfam" id="TIGR01422">
    <property type="entry name" value="phosphonatase"/>
    <property type="match status" value="1"/>
</dbReference>
<dbReference type="InterPro" id="IPR023214">
    <property type="entry name" value="HAD_sf"/>
</dbReference>
<evidence type="ECO:0000256" key="7">
    <source>
        <dbReference type="ARBA" id="ARBA00056573"/>
    </source>
</evidence>
<dbReference type="InterPro" id="IPR006323">
    <property type="entry name" value="Phosphonoacetald_hydro"/>
</dbReference>
<feature type="active site" description="Nucleophile" evidence="9">
    <location>
        <position position="15"/>
    </location>
</feature>
<dbReference type="Proteomes" id="UP000030060">
    <property type="component" value="Unassembled WGS sequence"/>
</dbReference>
<comment type="catalytic activity">
    <reaction evidence="6 9">
        <text>phosphonoacetaldehyde + H2O = acetaldehyde + phosphate + H(+)</text>
        <dbReference type="Rhea" id="RHEA:18905"/>
        <dbReference type="ChEBI" id="CHEBI:15343"/>
        <dbReference type="ChEBI" id="CHEBI:15377"/>
        <dbReference type="ChEBI" id="CHEBI:15378"/>
        <dbReference type="ChEBI" id="CHEBI:43474"/>
        <dbReference type="ChEBI" id="CHEBI:58383"/>
        <dbReference type="EC" id="3.11.1.1"/>
    </reaction>
</comment>
<dbReference type="OrthoDB" id="5504491at2"/>